<gene>
    <name evidence="1" type="ORF">PAXRUDRAFT_827238</name>
</gene>
<dbReference type="EMBL" id="KN825057">
    <property type="protein sequence ID" value="KIK95211.1"/>
    <property type="molecule type" value="Genomic_DNA"/>
</dbReference>
<protein>
    <submittedName>
        <fullName evidence="1">Uncharacterized protein</fullName>
    </submittedName>
</protein>
<dbReference type="Proteomes" id="UP000054538">
    <property type="component" value="Unassembled WGS sequence"/>
</dbReference>
<reference evidence="1 2" key="1">
    <citation type="submission" date="2014-04" db="EMBL/GenBank/DDBJ databases">
        <authorList>
            <consortium name="DOE Joint Genome Institute"/>
            <person name="Kuo A."/>
            <person name="Kohler A."/>
            <person name="Jargeat P."/>
            <person name="Nagy L.G."/>
            <person name="Floudas D."/>
            <person name="Copeland A."/>
            <person name="Barry K.W."/>
            <person name="Cichocki N."/>
            <person name="Veneault-Fourrey C."/>
            <person name="LaButti K."/>
            <person name="Lindquist E.A."/>
            <person name="Lipzen A."/>
            <person name="Lundell T."/>
            <person name="Morin E."/>
            <person name="Murat C."/>
            <person name="Sun H."/>
            <person name="Tunlid A."/>
            <person name="Henrissat B."/>
            <person name="Grigoriev I.V."/>
            <person name="Hibbett D.S."/>
            <person name="Martin F."/>
            <person name="Nordberg H.P."/>
            <person name="Cantor M.N."/>
            <person name="Hua S.X."/>
        </authorList>
    </citation>
    <scope>NUCLEOTIDE SEQUENCE [LARGE SCALE GENOMIC DNA]</scope>
    <source>
        <strain evidence="1 2">Ve08.2h10</strain>
    </source>
</reference>
<dbReference type="HOGENOM" id="CLU_3087888_0_0_1"/>
<sequence>MVGTLRIAFGFISGVRLKLDIVPKVGFARGFLMRPSAIETDLCHTFSRGTTG</sequence>
<keyword evidence="2" id="KW-1185">Reference proteome</keyword>
<dbReference type="AlphaFoldDB" id="A0A0D0DYB9"/>
<evidence type="ECO:0000313" key="1">
    <source>
        <dbReference type="EMBL" id="KIK95211.1"/>
    </source>
</evidence>
<dbReference type="InParanoid" id="A0A0D0DYB9"/>
<organism evidence="1 2">
    <name type="scientific">Paxillus rubicundulus Ve08.2h10</name>
    <dbReference type="NCBI Taxonomy" id="930991"/>
    <lineage>
        <taxon>Eukaryota</taxon>
        <taxon>Fungi</taxon>
        <taxon>Dikarya</taxon>
        <taxon>Basidiomycota</taxon>
        <taxon>Agaricomycotina</taxon>
        <taxon>Agaricomycetes</taxon>
        <taxon>Agaricomycetidae</taxon>
        <taxon>Boletales</taxon>
        <taxon>Paxilineae</taxon>
        <taxon>Paxillaceae</taxon>
        <taxon>Paxillus</taxon>
    </lineage>
</organism>
<accession>A0A0D0DYB9</accession>
<name>A0A0D0DYB9_9AGAM</name>
<reference evidence="2" key="2">
    <citation type="submission" date="2015-01" db="EMBL/GenBank/DDBJ databases">
        <title>Evolutionary Origins and Diversification of the Mycorrhizal Mutualists.</title>
        <authorList>
            <consortium name="DOE Joint Genome Institute"/>
            <consortium name="Mycorrhizal Genomics Consortium"/>
            <person name="Kohler A."/>
            <person name="Kuo A."/>
            <person name="Nagy L.G."/>
            <person name="Floudas D."/>
            <person name="Copeland A."/>
            <person name="Barry K.W."/>
            <person name="Cichocki N."/>
            <person name="Veneault-Fourrey C."/>
            <person name="LaButti K."/>
            <person name="Lindquist E.A."/>
            <person name="Lipzen A."/>
            <person name="Lundell T."/>
            <person name="Morin E."/>
            <person name="Murat C."/>
            <person name="Riley R."/>
            <person name="Ohm R."/>
            <person name="Sun H."/>
            <person name="Tunlid A."/>
            <person name="Henrissat B."/>
            <person name="Grigoriev I.V."/>
            <person name="Hibbett D.S."/>
            <person name="Martin F."/>
        </authorList>
    </citation>
    <scope>NUCLEOTIDE SEQUENCE [LARGE SCALE GENOMIC DNA]</scope>
    <source>
        <strain evidence="2">Ve08.2h10</strain>
    </source>
</reference>
<evidence type="ECO:0000313" key="2">
    <source>
        <dbReference type="Proteomes" id="UP000054538"/>
    </source>
</evidence>
<proteinExistence type="predicted"/>